<comment type="caution">
    <text evidence="1">The sequence shown here is derived from an EMBL/GenBank/DDBJ whole genome shotgun (WGS) entry which is preliminary data.</text>
</comment>
<evidence type="ECO:0000313" key="2">
    <source>
        <dbReference type="Proteomes" id="UP000702425"/>
    </source>
</evidence>
<organism evidence="1 2">
    <name type="scientific">Microcoleus asticus IPMA8</name>
    <dbReference type="NCBI Taxonomy" id="2563858"/>
    <lineage>
        <taxon>Bacteria</taxon>
        <taxon>Bacillati</taxon>
        <taxon>Cyanobacteriota</taxon>
        <taxon>Cyanophyceae</taxon>
        <taxon>Oscillatoriophycideae</taxon>
        <taxon>Oscillatoriales</taxon>
        <taxon>Microcoleaceae</taxon>
        <taxon>Microcoleus</taxon>
        <taxon>Microcoleus asticus</taxon>
    </lineage>
</organism>
<protein>
    <recommendedName>
        <fullName evidence="3">Transposase</fullName>
    </recommendedName>
</protein>
<name>A0ABX2D5Z4_9CYAN</name>
<dbReference type="Proteomes" id="UP000702425">
    <property type="component" value="Unassembled WGS sequence"/>
</dbReference>
<keyword evidence="2" id="KW-1185">Reference proteome</keyword>
<evidence type="ECO:0008006" key="3">
    <source>
        <dbReference type="Google" id="ProtNLM"/>
    </source>
</evidence>
<sequence length="64" mass="7493">MKAYSVDLRYKIVAAHLDQKLSIRKTAEIFACSKSLVQKLVKQQKIEGNLQPKREWETQIKSFK</sequence>
<accession>A0ABX2D5Z4</accession>
<gene>
    <name evidence="1" type="ORF">E5S67_04997</name>
</gene>
<dbReference type="RefSeq" id="WP_216670702.1">
    <property type="nucleotide sequence ID" value="NZ_SRRZ01000118.1"/>
</dbReference>
<proteinExistence type="predicted"/>
<dbReference type="EMBL" id="SRRZ01000118">
    <property type="protein sequence ID" value="NQE37228.1"/>
    <property type="molecule type" value="Genomic_DNA"/>
</dbReference>
<reference evidence="1 2" key="1">
    <citation type="journal article" date="2020" name="Sci. Rep.">
        <title>A novel cyanobacterial geosmin producer, revising GeoA distribution and dispersion patterns in Bacteria.</title>
        <authorList>
            <person name="Churro C."/>
            <person name="Semedo-Aguiar A.P."/>
            <person name="Silva A.D."/>
            <person name="Pereira-Leal J.B."/>
            <person name="Leite R.B."/>
        </authorList>
    </citation>
    <scope>NUCLEOTIDE SEQUENCE [LARGE SCALE GENOMIC DNA]</scope>
    <source>
        <strain evidence="1 2">IPMA8</strain>
    </source>
</reference>
<evidence type="ECO:0000313" key="1">
    <source>
        <dbReference type="EMBL" id="NQE37228.1"/>
    </source>
</evidence>